<dbReference type="OrthoDB" id="82919at2"/>
<dbReference type="AlphaFoldDB" id="A0A510JJ62"/>
<gene>
    <name evidence="2" type="ORF">JCM16775_2018</name>
</gene>
<organism evidence="2 3">
    <name type="scientific">Leptotrichia hofstadii</name>
    <dbReference type="NCBI Taxonomy" id="157688"/>
    <lineage>
        <taxon>Bacteria</taxon>
        <taxon>Fusobacteriati</taxon>
        <taxon>Fusobacteriota</taxon>
        <taxon>Fusobacteriia</taxon>
        <taxon>Fusobacteriales</taxon>
        <taxon>Leptotrichiaceae</taxon>
        <taxon>Leptotrichia</taxon>
    </lineage>
</organism>
<feature type="transmembrane region" description="Helical" evidence="1">
    <location>
        <begin position="57"/>
        <end position="75"/>
    </location>
</feature>
<protein>
    <submittedName>
        <fullName evidence="2">Uncharacterized protein</fullName>
    </submittedName>
</protein>
<feature type="transmembrane region" description="Helical" evidence="1">
    <location>
        <begin position="118"/>
        <end position="139"/>
    </location>
</feature>
<name>A0A510JJ62_9FUSO</name>
<reference evidence="2 3" key="1">
    <citation type="submission" date="2019-07" db="EMBL/GenBank/DDBJ databases">
        <title>Complete Genome Sequence of Leptotrichia hofstadii Strain JCM16775.</title>
        <authorList>
            <person name="Watanabe S."/>
            <person name="Cui L."/>
        </authorList>
    </citation>
    <scope>NUCLEOTIDE SEQUENCE [LARGE SCALE GENOMIC DNA]</scope>
    <source>
        <strain evidence="2 3">JCM16775</strain>
    </source>
</reference>
<keyword evidence="1" id="KW-0812">Transmembrane</keyword>
<dbReference type="KEGG" id="lhf:JCM16775_2018"/>
<accession>A0A510JJ62</accession>
<dbReference type="RefSeq" id="WP_146967924.1">
    <property type="nucleotide sequence ID" value="NZ_AP019823.1"/>
</dbReference>
<sequence length="300" mass="35540">MNKISISNWYLVYLLLMGKLFMLLNNGESGKLTGIYLLVIITGLFFLIFVDDIKMEGNKYITSFIAGFTMFFIKYSSYRDLNKRFNIAVITYLILLLAVQMAILIFQEIKRRKWKSIFFMILIFFQSVKFVNFMTIYYWEPRNIVYSSYFSKIKDKEEMEKIIKKLPMIDSVSITEFKKPKQYDDDFDVKEFSGEIDQVIDISVRYSVNGEGLNSLVKQVKNYLKLVGDEKKTTRIYITDRYAYYKPIRVYEIKNGVTKIRYIRENVQYTDSSLTDLFLDIVKVLKGKSDFDNTAGEYYE</sequence>
<evidence type="ECO:0000313" key="3">
    <source>
        <dbReference type="Proteomes" id="UP000321892"/>
    </source>
</evidence>
<dbReference type="EMBL" id="AP019823">
    <property type="protein sequence ID" value="BBM39307.1"/>
    <property type="molecule type" value="Genomic_DNA"/>
</dbReference>
<keyword evidence="1" id="KW-0472">Membrane</keyword>
<feature type="transmembrane region" description="Helical" evidence="1">
    <location>
        <begin position="30"/>
        <end position="50"/>
    </location>
</feature>
<evidence type="ECO:0000256" key="1">
    <source>
        <dbReference type="SAM" id="Phobius"/>
    </source>
</evidence>
<dbReference type="Proteomes" id="UP000321892">
    <property type="component" value="Chromosome"/>
</dbReference>
<keyword evidence="1" id="KW-1133">Transmembrane helix</keyword>
<proteinExistence type="predicted"/>
<feature type="transmembrane region" description="Helical" evidence="1">
    <location>
        <begin position="87"/>
        <end position="106"/>
    </location>
</feature>
<keyword evidence="3" id="KW-1185">Reference proteome</keyword>
<evidence type="ECO:0000313" key="2">
    <source>
        <dbReference type="EMBL" id="BBM39307.1"/>
    </source>
</evidence>
<feature type="transmembrane region" description="Helical" evidence="1">
    <location>
        <begin position="7"/>
        <end position="24"/>
    </location>
</feature>